<feature type="domain" description="Helicase C-terminal" evidence="9">
    <location>
        <begin position="428"/>
        <end position="592"/>
    </location>
</feature>
<dbReference type="Proteomes" id="UP000278804">
    <property type="component" value="Chromosome"/>
</dbReference>
<dbReference type="InterPro" id="IPR011545">
    <property type="entry name" value="DEAD/DEAH_box_helicase_dom"/>
</dbReference>
<keyword evidence="11" id="KW-1185">Reference proteome</keyword>
<evidence type="ECO:0000256" key="4">
    <source>
        <dbReference type="ARBA" id="ARBA00022806"/>
    </source>
</evidence>
<reference evidence="10 11" key="1">
    <citation type="journal article" date="2020" name="Int. J. Syst. Evol. Microbiol.">
        <title>Description of Erysipelothrix piscisicarius sp. nov., an emergent fish pathogen, and assessment of virulence using a tiger barb (Puntigrus tetrazona) infection model.</title>
        <authorList>
            <person name="Pomaranski E.K."/>
            <person name="Griffin M.J."/>
            <person name="Camus A.C."/>
            <person name="Armwood A.R."/>
            <person name="Shelley J."/>
            <person name="Waldbieser G.C."/>
            <person name="LaFrentz B.R."/>
            <person name="Garcia J.C."/>
            <person name="Yanong R."/>
            <person name="Soto E."/>
        </authorList>
    </citation>
    <scope>NUCLEOTIDE SEQUENCE [LARGE SCALE GENOMIC DNA]</scope>
    <source>
        <strain evidence="10 11">15TAL0474</strain>
    </source>
</reference>
<organism evidence="10 11">
    <name type="scientific">Erysipelothrix piscisicarius</name>
    <dbReference type="NCBI Taxonomy" id="2485784"/>
    <lineage>
        <taxon>Bacteria</taxon>
        <taxon>Bacillati</taxon>
        <taxon>Bacillota</taxon>
        <taxon>Erysipelotrichia</taxon>
        <taxon>Erysipelotrichales</taxon>
        <taxon>Erysipelotrichaceae</taxon>
        <taxon>Erysipelothrix</taxon>
    </lineage>
</organism>
<dbReference type="KEGG" id="eri:EEI45_05645"/>
<feature type="domain" description="Helicase ATP-binding" evidence="8">
    <location>
        <begin position="252"/>
        <end position="409"/>
    </location>
</feature>
<evidence type="ECO:0000256" key="2">
    <source>
        <dbReference type="ARBA" id="ARBA00022763"/>
    </source>
</evidence>
<dbReference type="SMART" id="SM00490">
    <property type="entry name" value="HELICc"/>
    <property type="match status" value="1"/>
</dbReference>
<dbReference type="Pfam" id="PF00271">
    <property type="entry name" value="Helicase_C"/>
    <property type="match status" value="1"/>
</dbReference>
<dbReference type="InterPro" id="IPR047112">
    <property type="entry name" value="RecG/Mfd"/>
</dbReference>
<protein>
    <submittedName>
        <fullName evidence="10">ATP-dependent DNA helicase RecG</fullName>
    </submittedName>
</protein>
<dbReference type="SMART" id="SM00487">
    <property type="entry name" value="DEXDc"/>
    <property type="match status" value="1"/>
</dbReference>
<dbReference type="InterPro" id="IPR033454">
    <property type="entry name" value="RecG_wedge"/>
</dbReference>
<dbReference type="GO" id="GO:0006281">
    <property type="term" value="P:DNA repair"/>
    <property type="evidence" value="ECO:0007669"/>
    <property type="project" value="UniProtKB-KW"/>
</dbReference>
<dbReference type="PROSITE" id="PS51192">
    <property type="entry name" value="HELICASE_ATP_BIND_1"/>
    <property type="match status" value="1"/>
</dbReference>
<evidence type="ECO:0000256" key="3">
    <source>
        <dbReference type="ARBA" id="ARBA00022801"/>
    </source>
</evidence>
<dbReference type="GO" id="GO:0016787">
    <property type="term" value="F:hydrolase activity"/>
    <property type="evidence" value="ECO:0007669"/>
    <property type="project" value="UniProtKB-KW"/>
</dbReference>
<dbReference type="SUPFAM" id="SSF52540">
    <property type="entry name" value="P-loop containing nucleoside triphosphate hydrolases"/>
    <property type="match status" value="1"/>
</dbReference>
<dbReference type="AlphaFoldDB" id="A0A3Q8S7M2"/>
<dbReference type="EMBL" id="CP034234">
    <property type="protein sequence ID" value="AZK44296.1"/>
    <property type="molecule type" value="Genomic_DNA"/>
</dbReference>
<keyword evidence="3" id="KW-0378">Hydrolase</keyword>
<sequence length="652" mass="73752">MKITDKQLKIIETYGADSPESFLMVFPYRYERLEAKPFDAWRSGDTVVFSGRLLGGFKNFTFRKNQSVTNFKVVYQDEIVPVAIFNRRYLNTRHYEQGIVVVGVVGNDGKITAKTVSNKDIRDIIGIKPIYSQKSGIKQYEIERLIGKIIESVSLANIIPSEFQTRYKLMDRFDAVKAIHMPQSEVELHHGLRTLKYEEFLAYHLSISLNNSDREYGISKVFDEDRIAAMVNELPFKLTVDQVQSLNDILDDLKETKKMNRLLQGDVGSGKTIVAFLSAFACYLAGYQVAIMVPTELLLMQHVRAFQKLFPHVDCVVLSQGVDQRDQVLQAIATGKVLVVFGTHALFQKDVIFDNLGFVIIDEQHRFGVEQRRALIAKGNHIDTLMLSATPIPRTLAASLFFDLDVSTISTYPSHRKQIETHWIRENSLRSIMEPIQKRLNNHEQIYIVCAAIDEGERAGVKNVHTLLGNLKPVFTNYNVDIVHGKMPSDLKNAKMQAFVSGEIDILISTSVIEVGLDVHNANMMIIYNAEQFGLATLHQLRGRVGRGKIQGVCYLLSCNESDETAQRMNALVSSHDGFELSVIDMRLRGFGDVLGQRQSGLPNFILGDIIKDENILKQAKIDALTIAHDLNNKDYAEIIADVDRRQYFKTT</sequence>
<dbReference type="InterPro" id="IPR014001">
    <property type="entry name" value="Helicase_ATP-bd"/>
</dbReference>
<dbReference type="Pfam" id="PF00270">
    <property type="entry name" value="DEAD"/>
    <property type="match status" value="1"/>
</dbReference>
<keyword evidence="7" id="KW-0234">DNA repair</keyword>
<dbReference type="InterPro" id="IPR012340">
    <property type="entry name" value="NA-bd_OB-fold"/>
</dbReference>
<dbReference type="PANTHER" id="PTHR47964">
    <property type="entry name" value="ATP-DEPENDENT DNA HELICASE HOMOLOG RECG, CHLOROPLASTIC"/>
    <property type="match status" value="1"/>
</dbReference>
<dbReference type="PANTHER" id="PTHR47964:SF1">
    <property type="entry name" value="ATP-DEPENDENT DNA HELICASE HOMOLOG RECG, CHLOROPLASTIC"/>
    <property type="match status" value="1"/>
</dbReference>
<evidence type="ECO:0000259" key="9">
    <source>
        <dbReference type="PROSITE" id="PS51194"/>
    </source>
</evidence>
<keyword evidence="2" id="KW-0227">DNA damage</keyword>
<dbReference type="GO" id="GO:0003677">
    <property type="term" value="F:DNA binding"/>
    <property type="evidence" value="ECO:0007669"/>
    <property type="project" value="UniProtKB-KW"/>
</dbReference>
<keyword evidence="1" id="KW-0547">Nucleotide-binding</keyword>
<dbReference type="GO" id="GO:0003678">
    <property type="term" value="F:DNA helicase activity"/>
    <property type="evidence" value="ECO:0007669"/>
    <property type="project" value="TreeGrafter"/>
</dbReference>
<dbReference type="GO" id="GO:0005524">
    <property type="term" value="F:ATP binding"/>
    <property type="evidence" value="ECO:0007669"/>
    <property type="project" value="UniProtKB-KW"/>
</dbReference>
<name>A0A3Q8S7M2_9FIRM</name>
<dbReference type="InterPro" id="IPR027417">
    <property type="entry name" value="P-loop_NTPase"/>
</dbReference>
<accession>A0A3Q8S7M2</accession>
<evidence type="ECO:0000256" key="7">
    <source>
        <dbReference type="ARBA" id="ARBA00023204"/>
    </source>
</evidence>
<evidence type="ECO:0000256" key="1">
    <source>
        <dbReference type="ARBA" id="ARBA00022741"/>
    </source>
</evidence>
<dbReference type="PROSITE" id="PS51194">
    <property type="entry name" value="HELICASE_CTER"/>
    <property type="match status" value="1"/>
</dbReference>
<dbReference type="RefSeq" id="WP_125164472.1">
    <property type="nucleotide sequence ID" value="NZ_CP034234.1"/>
</dbReference>
<evidence type="ECO:0000256" key="6">
    <source>
        <dbReference type="ARBA" id="ARBA00023125"/>
    </source>
</evidence>
<evidence type="ECO:0000259" key="8">
    <source>
        <dbReference type="PROSITE" id="PS51192"/>
    </source>
</evidence>
<gene>
    <name evidence="10" type="ORF">EEI45_05645</name>
</gene>
<evidence type="ECO:0000256" key="5">
    <source>
        <dbReference type="ARBA" id="ARBA00022840"/>
    </source>
</evidence>
<dbReference type="Gene3D" id="3.40.50.300">
    <property type="entry name" value="P-loop containing nucleotide triphosphate hydrolases"/>
    <property type="match status" value="2"/>
</dbReference>
<evidence type="ECO:0000313" key="10">
    <source>
        <dbReference type="EMBL" id="AZK44296.1"/>
    </source>
</evidence>
<keyword evidence="4 10" id="KW-0347">Helicase</keyword>
<keyword evidence="5" id="KW-0067">ATP-binding</keyword>
<evidence type="ECO:0000313" key="11">
    <source>
        <dbReference type="Proteomes" id="UP000278804"/>
    </source>
</evidence>
<dbReference type="Pfam" id="PF17191">
    <property type="entry name" value="RecG_wedge"/>
    <property type="match status" value="1"/>
</dbReference>
<keyword evidence="6" id="KW-0238">DNA-binding</keyword>
<proteinExistence type="predicted"/>
<dbReference type="InterPro" id="IPR001650">
    <property type="entry name" value="Helicase_C-like"/>
</dbReference>
<dbReference type="SUPFAM" id="SSF50249">
    <property type="entry name" value="Nucleic acid-binding proteins"/>
    <property type="match status" value="1"/>
</dbReference>